<organism evidence="2">
    <name type="scientific">marine sediment metagenome</name>
    <dbReference type="NCBI Taxonomy" id="412755"/>
    <lineage>
        <taxon>unclassified sequences</taxon>
        <taxon>metagenomes</taxon>
        <taxon>ecological metagenomes</taxon>
    </lineage>
</organism>
<evidence type="ECO:0000259" key="1">
    <source>
        <dbReference type="SMART" id="SM00885"/>
    </source>
</evidence>
<dbReference type="AlphaFoldDB" id="X1U4N9"/>
<feature type="non-terminal residue" evidence="2">
    <location>
        <position position="1"/>
    </location>
</feature>
<feature type="domain" description="Bacteriophage/plasmid primase P4 C-terminal" evidence="1">
    <location>
        <begin position="139"/>
        <end position="277"/>
    </location>
</feature>
<sequence>EPSLKYGEEFKKFMVKIEDVPEMDIDIKDVKIPQRFEELLKRNKKLQNTYLTRNRPDISDQTGSGYDMALANILIKNGFNDSEIAAIIRSSKTGTKKKITKGYLTITIKKARAFFKEKRVKGIPGIREEHFRATDLRNSEKFSKKYIGQLIYCQPWTNWLIYTEGKWKIESKRETQELSKKVILDYYKEASEMLDDRTRQNLIKEALKCESQRAIRAMIELATSSMARLPEDFDQDLYILNLKNGTMGDLKIMELREHRPEDMLTKIAGISYEPGAD</sequence>
<evidence type="ECO:0000313" key="2">
    <source>
        <dbReference type="EMBL" id="GAI98591.1"/>
    </source>
</evidence>
<name>X1U4N9_9ZZZZ</name>
<feature type="non-terminal residue" evidence="2">
    <location>
        <position position="277"/>
    </location>
</feature>
<gene>
    <name evidence="2" type="ORF">S12H4_31518</name>
</gene>
<comment type="caution">
    <text evidence="2">The sequence shown here is derived from an EMBL/GenBank/DDBJ whole genome shotgun (WGS) entry which is preliminary data.</text>
</comment>
<reference evidence="2" key="1">
    <citation type="journal article" date="2014" name="Front. Microbiol.">
        <title>High frequency of phylogenetically diverse reductive dehalogenase-homologous genes in deep subseafloor sedimentary metagenomes.</title>
        <authorList>
            <person name="Kawai M."/>
            <person name="Futagami T."/>
            <person name="Toyoda A."/>
            <person name="Takaki Y."/>
            <person name="Nishi S."/>
            <person name="Hori S."/>
            <person name="Arai W."/>
            <person name="Tsubouchi T."/>
            <person name="Morono Y."/>
            <person name="Uchiyama I."/>
            <person name="Ito T."/>
            <person name="Fujiyama A."/>
            <person name="Inagaki F."/>
            <person name="Takami H."/>
        </authorList>
    </citation>
    <scope>NUCLEOTIDE SEQUENCE</scope>
    <source>
        <strain evidence="2">Expedition CK06-06</strain>
    </source>
</reference>
<proteinExistence type="predicted"/>
<dbReference type="InterPro" id="IPR014818">
    <property type="entry name" value="Phage/plasmid_primase_P4_C"/>
</dbReference>
<dbReference type="Pfam" id="PF08706">
    <property type="entry name" value="D5_N"/>
    <property type="match status" value="1"/>
</dbReference>
<protein>
    <recommendedName>
        <fullName evidence="1">Bacteriophage/plasmid primase P4 C-terminal domain-containing protein</fullName>
    </recommendedName>
</protein>
<dbReference type="SMART" id="SM00885">
    <property type="entry name" value="D5_N"/>
    <property type="match status" value="1"/>
</dbReference>
<accession>X1U4N9</accession>
<dbReference type="EMBL" id="BARW01018405">
    <property type="protein sequence ID" value="GAI98591.1"/>
    <property type="molecule type" value="Genomic_DNA"/>
</dbReference>